<organism evidence="3 4">
    <name type="scientific">Mycoplasma zalophidermidis</name>
    <dbReference type="NCBI Taxonomy" id="398174"/>
    <lineage>
        <taxon>Bacteria</taxon>
        <taxon>Bacillati</taxon>
        <taxon>Mycoplasmatota</taxon>
        <taxon>Mollicutes</taxon>
        <taxon>Mycoplasmataceae</taxon>
        <taxon>Mycoplasma</taxon>
    </lineage>
</organism>
<gene>
    <name evidence="3" type="ORF">KQ878_03090</name>
</gene>
<protein>
    <submittedName>
        <fullName evidence="3">Uncharacterized protein</fullName>
    </submittedName>
</protein>
<sequence>MNGYLMYWIFGVVILLLIVFFVYSAVKDARAKKKRKRKEIEFKNDATRIKTETVLKLDLLLKKNQDLLDNFKPSIGDYKMSQIVNTARKYLLDLQQSSEFREFIVNNPDCSELFKNFVVLRDTRSSVWNKAITVLEYLKDEILLIDLENKKEEINKFENEIEEYYKNEV</sequence>
<name>A0ABS6DS55_9MOLU</name>
<keyword evidence="2" id="KW-0812">Transmembrane</keyword>
<reference evidence="3" key="1">
    <citation type="submission" date="2021-06" db="EMBL/GenBank/DDBJ databases">
        <title>Novel Mycoplasma species detected in California sea lions (Zalophus californianus) from the USA.</title>
        <authorList>
            <person name="Volokhov D.V."/>
            <person name="Furtak V.A."/>
            <person name="Zagorodnyaya T.A."/>
        </authorList>
    </citation>
    <scope>NUCLEOTIDE SEQUENCE [LARGE SCALE GENOMIC DNA]</scope>
    <source>
        <strain evidence="3">CSL 4779</strain>
    </source>
</reference>
<evidence type="ECO:0000256" key="1">
    <source>
        <dbReference type="SAM" id="Coils"/>
    </source>
</evidence>
<dbReference type="Proteomes" id="UP000812267">
    <property type="component" value="Unassembled WGS sequence"/>
</dbReference>
<proteinExistence type="predicted"/>
<dbReference type="EMBL" id="JAHMHK010000005">
    <property type="protein sequence ID" value="MBU4693852.1"/>
    <property type="molecule type" value="Genomic_DNA"/>
</dbReference>
<evidence type="ECO:0000313" key="3">
    <source>
        <dbReference type="EMBL" id="MBU4693852.1"/>
    </source>
</evidence>
<feature type="transmembrane region" description="Helical" evidence="2">
    <location>
        <begin position="6"/>
        <end position="26"/>
    </location>
</feature>
<feature type="coiled-coil region" evidence="1">
    <location>
        <begin position="140"/>
        <end position="167"/>
    </location>
</feature>
<accession>A0ABS6DS55</accession>
<dbReference type="RefSeq" id="WP_216505675.1">
    <property type="nucleotide sequence ID" value="NZ_JAHMHJ010000006.1"/>
</dbReference>
<keyword evidence="2" id="KW-1133">Transmembrane helix</keyword>
<keyword evidence="1" id="KW-0175">Coiled coil</keyword>
<evidence type="ECO:0000256" key="2">
    <source>
        <dbReference type="SAM" id="Phobius"/>
    </source>
</evidence>
<evidence type="ECO:0000313" key="4">
    <source>
        <dbReference type="Proteomes" id="UP000812267"/>
    </source>
</evidence>
<comment type="caution">
    <text evidence="3">The sequence shown here is derived from an EMBL/GenBank/DDBJ whole genome shotgun (WGS) entry which is preliminary data.</text>
</comment>
<keyword evidence="4" id="KW-1185">Reference proteome</keyword>
<dbReference type="NCBIfam" id="NF045939">
    <property type="entry name" value="MHJ_0274_fam"/>
    <property type="match status" value="1"/>
</dbReference>
<keyword evidence="2" id="KW-0472">Membrane</keyword>